<accession>A0ABU9FA55</accession>
<dbReference type="EMBL" id="JARXNK020000104">
    <property type="protein sequence ID" value="MEL0553252.1"/>
    <property type="molecule type" value="Genomic_DNA"/>
</dbReference>
<organism evidence="4 5">
    <name type="scientific">Raoultella lignicola</name>
    <dbReference type="NCBI Taxonomy" id="3040939"/>
    <lineage>
        <taxon>Bacteria</taxon>
        <taxon>Pseudomonadati</taxon>
        <taxon>Pseudomonadota</taxon>
        <taxon>Gammaproteobacteria</taxon>
        <taxon>Enterobacterales</taxon>
        <taxon>Enterobacteriaceae</taxon>
        <taxon>Klebsiella/Raoultella group</taxon>
        <taxon>Raoultella</taxon>
    </lineage>
</organism>
<dbReference type="NCBIfam" id="NF011572">
    <property type="entry name" value="PRK14996.1"/>
    <property type="match status" value="1"/>
</dbReference>
<dbReference type="Proteomes" id="UP001312893">
    <property type="component" value="Unassembled WGS sequence"/>
</dbReference>
<dbReference type="SUPFAM" id="SSF46689">
    <property type="entry name" value="Homeodomain-like"/>
    <property type="match status" value="1"/>
</dbReference>
<keyword evidence="1 2" id="KW-0238">DNA-binding</keyword>
<dbReference type="InterPro" id="IPR023772">
    <property type="entry name" value="DNA-bd_HTH_TetR-type_CS"/>
</dbReference>
<sequence>MHYLNREARREVIMLAAMRVALQGGLAAMTVRQIAAEAQVSTGQLHHHFSSTGELKAQVFVRLIREMMDIQLVSPQSSCQERLFAVLGSEDRRLEPYIRLWREGQLLASSDSDIKAAYLLTMSMWHTETVNIIRDGVDSGEFHPTDSPEDIAWRLISLVCGLDGIYVLGMDVIDDSTFTRYINNNIAMELLRS</sequence>
<evidence type="ECO:0000313" key="4">
    <source>
        <dbReference type="EMBL" id="MEL0553252.1"/>
    </source>
</evidence>
<feature type="DNA-binding region" description="H-T-H motif" evidence="2">
    <location>
        <begin position="30"/>
        <end position="49"/>
    </location>
</feature>
<dbReference type="Gene3D" id="1.10.357.10">
    <property type="entry name" value="Tetracycline Repressor, domain 2"/>
    <property type="match status" value="1"/>
</dbReference>
<dbReference type="SUPFAM" id="SSF48498">
    <property type="entry name" value="Tetracyclin repressor-like, C-terminal domain"/>
    <property type="match status" value="1"/>
</dbReference>
<gene>
    <name evidence="4" type="ORF">QFI96_016260</name>
</gene>
<dbReference type="PROSITE" id="PS01081">
    <property type="entry name" value="HTH_TETR_1"/>
    <property type="match status" value="1"/>
</dbReference>
<dbReference type="PANTHER" id="PTHR30055:SF223">
    <property type="entry name" value="HTH-TYPE TRANSCRIPTIONAL REGULATOR UIDR"/>
    <property type="match status" value="1"/>
</dbReference>
<dbReference type="Pfam" id="PF00440">
    <property type="entry name" value="TetR_N"/>
    <property type="match status" value="1"/>
</dbReference>
<dbReference type="InterPro" id="IPR050109">
    <property type="entry name" value="HTH-type_TetR-like_transc_reg"/>
</dbReference>
<dbReference type="InterPro" id="IPR036271">
    <property type="entry name" value="Tet_transcr_reg_TetR-rel_C_sf"/>
</dbReference>
<evidence type="ECO:0000256" key="1">
    <source>
        <dbReference type="ARBA" id="ARBA00023125"/>
    </source>
</evidence>
<evidence type="ECO:0000259" key="3">
    <source>
        <dbReference type="PROSITE" id="PS50977"/>
    </source>
</evidence>
<dbReference type="RefSeq" id="WP_123754240.1">
    <property type="nucleotide sequence ID" value="NZ_JARXNK020000104.1"/>
</dbReference>
<protein>
    <submittedName>
        <fullName evidence="4">TetR family transcriptional regulator</fullName>
    </submittedName>
</protein>
<dbReference type="InterPro" id="IPR001647">
    <property type="entry name" value="HTH_TetR"/>
</dbReference>
<evidence type="ECO:0000256" key="2">
    <source>
        <dbReference type="PROSITE-ProRule" id="PRU00335"/>
    </source>
</evidence>
<feature type="domain" description="HTH tetR-type" evidence="3">
    <location>
        <begin position="7"/>
        <end position="67"/>
    </location>
</feature>
<proteinExistence type="predicted"/>
<dbReference type="PROSITE" id="PS50977">
    <property type="entry name" value="HTH_TETR_2"/>
    <property type="match status" value="1"/>
</dbReference>
<evidence type="ECO:0000313" key="5">
    <source>
        <dbReference type="Proteomes" id="UP001312893"/>
    </source>
</evidence>
<reference evidence="4 5" key="1">
    <citation type="submission" date="2024-04" db="EMBL/GenBank/DDBJ databases">
        <title>Two novel Raoultella species associated with bleeding cankers of broadleaf hosts, Raoultella scottia sp. nov. and Raoultella lignicola sp. nov.</title>
        <authorList>
            <person name="Brady C.L."/>
        </authorList>
    </citation>
    <scope>NUCLEOTIDE SEQUENCE [LARGE SCALE GENOMIC DNA]</scope>
    <source>
        <strain evidence="4 5">TW_WC1a.1</strain>
    </source>
</reference>
<keyword evidence="5" id="KW-1185">Reference proteome</keyword>
<dbReference type="InterPro" id="IPR009057">
    <property type="entry name" value="Homeodomain-like_sf"/>
</dbReference>
<name>A0ABU9FA55_9ENTR</name>
<dbReference type="PANTHER" id="PTHR30055">
    <property type="entry name" value="HTH-TYPE TRANSCRIPTIONAL REGULATOR RUTR"/>
    <property type="match status" value="1"/>
</dbReference>
<comment type="caution">
    <text evidence="4">The sequence shown here is derived from an EMBL/GenBank/DDBJ whole genome shotgun (WGS) entry which is preliminary data.</text>
</comment>